<dbReference type="PATRIC" id="fig|935700.4.peg.1118"/>
<dbReference type="EMBL" id="JYFE01000020">
    <property type="protein sequence ID" value="KIT17340.1"/>
    <property type="molecule type" value="Genomic_DNA"/>
</dbReference>
<comment type="caution">
    <text evidence="1">The sequence shown here is derived from an EMBL/GenBank/DDBJ whole genome shotgun (WGS) entry which is preliminary data.</text>
</comment>
<dbReference type="Proteomes" id="UP000032232">
    <property type="component" value="Unassembled WGS sequence"/>
</dbReference>
<evidence type="ECO:0000313" key="2">
    <source>
        <dbReference type="Proteomes" id="UP000032232"/>
    </source>
</evidence>
<organism evidence="1 2">
    <name type="scientific">Jannaschia aquimarina</name>
    <dbReference type="NCBI Taxonomy" id="935700"/>
    <lineage>
        <taxon>Bacteria</taxon>
        <taxon>Pseudomonadati</taxon>
        <taxon>Pseudomonadota</taxon>
        <taxon>Alphaproteobacteria</taxon>
        <taxon>Rhodobacterales</taxon>
        <taxon>Roseobacteraceae</taxon>
        <taxon>Jannaschia</taxon>
    </lineage>
</organism>
<sequence>MEYAFLAAICAEGWRHDRLVEVAKAATDAHGYDLILSARAVTRYVRLKASVAGGRSARQKVSLDLAKRVGGCVLWLVVDEDDLALRRLGWIGGAPGERLPDLGDRVAKHTKGNAEGAKLPRENHRVLAKGRFDRGDEIGQVFDRLFGAVA</sequence>
<evidence type="ECO:0000313" key="1">
    <source>
        <dbReference type="EMBL" id="KIT17340.1"/>
    </source>
</evidence>
<dbReference type="AlphaFoldDB" id="A0A0D1ENX7"/>
<evidence type="ECO:0008006" key="3">
    <source>
        <dbReference type="Google" id="ProtNLM"/>
    </source>
</evidence>
<protein>
    <recommendedName>
        <fullName evidence="3">Holliday junction resolvase</fullName>
    </recommendedName>
</protein>
<gene>
    <name evidence="1" type="ORF">jaqu_10720</name>
</gene>
<accession>A0A0D1ENX7</accession>
<keyword evidence="2" id="KW-1185">Reference proteome</keyword>
<reference evidence="1 2" key="1">
    <citation type="submission" date="2015-02" db="EMBL/GenBank/DDBJ databases">
        <title>Genome Sequence of Jannaschia aquimarina DSM28248, a member of the Roseobacter clade.</title>
        <authorList>
            <person name="Voget S."/>
            <person name="Daniel R."/>
        </authorList>
    </citation>
    <scope>NUCLEOTIDE SEQUENCE [LARGE SCALE GENOMIC DNA]</scope>
    <source>
        <strain evidence="1 2">GSW-M26</strain>
    </source>
</reference>
<proteinExistence type="predicted"/>
<name>A0A0D1ENX7_9RHOB</name>